<reference evidence="3" key="1">
    <citation type="submission" date="2016-06" db="EMBL/GenBank/DDBJ databases">
        <title>Parallel loss of symbiosis genes in relatives of nitrogen-fixing non-legume Parasponia.</title>
        <authorList>
            <person name="Van Velzen R."/>
            <person name="Holmer R."/>
            <person name="Bu F."/>
            <person name="Rutten L."/>
            <person name="Van Zeijl A."/>
            <person name="Liu W."/>
            <person name="Santuari L."/>
            <person name="Cao Q."/>
            <person name="Sharma T."/>
            <person name="Shen D."/>
            <person name="Roswanjaya Y."/>
            <person name="Wardhani T."/>
            <person name="Kalhor M.S."/>
            <person name="Jansen J."/>
            <person name="Van den Hoogen J."/>
            <person name="Gungor B."/>
            <person name="Hartog M."/>
            <person name="Hontelez J."/>
            <person name="Verver J."/>
            <person name="Yang W.-C."/>
            <person name="Schijlen E."/>
            <person name="Repin R."/>
            <person name="Schilthuizen M."/>
            <person name="Schranz E."/>
            <person name="Heidstra R."/>
            <person name="Miyata K."/>
            <person name="Fedorova E."/>
            <person name="Kohlen W."/>
            <person name="Bisseling T."/>
            <person name="Smit S."/>
            <person name="Geurts R."/>
        </authorList>
    </citation>
    <scope>NUCLEOTIDE SEQUENCE [LARGE SCALE GENOMIC DNA]</scope>
    <source>
        <strain evidence="3">cv. WU1-14</strain>
    </source>
</reference>
<comment type="caution">
    <text evidence="2">The sequence shown here is derived from an EMBL/GenBank/DDBJ whole genome shotgun (WGS) entry which is preliminary data.</text>
</comment>
<dbReference type="EMBL" id="JXTB01000430">
    <property type="protein sequence ID" value="PON40861.1"/>
    <property type="molecule type" value="Genomic_DNA"/>
</dbReference>
<accession>A0A2P5AWI4</accession>
<evidence type="ECO:0000313" key="3">
    <source>
        <dbReference type="Proteomes" id="UP000237105"/>
    </source>
</evidence>
<dbReference type="Proteomes" id="UP000237105">
    <property type="component" value="Unassembled WGS sequence"/>
</dbReference>
<evidence type="ECO:0000313" key="2">
    <source>
        <dbReference type="EMBL" id="PON40861.1"/>
    </source>
</evidence>
<sequence length="137" mass="15013">MKRKGCVAMCKATRRCGSTGKDLLSDVSGSKWTTANAPVGIREVLGTNTGKNRSTRGPGFVLLSMKMKYYLKAEYLSVVVAKPNGVVQCQWTSGQMVADHISRELVFGFALALGVGTEQTKSGEEDRRNQREKHMNL</sequence>
<feature type="compositionally biased region" description="Basic and acidic residues" evidence="1">
    <location>
        <begin position="121"/>
        <end position="137"/>
    </location>
</feature>
<gene>
    <name evidence="2" type="ORF">PanWU01x14_293770</name>
</gene>
<evidence type="ECO:0000256" key="1">
    <source>
        <dbReference type="SAM" id="MobiDB-lite"/>
    </source>
</evidence>
<dbReference type="AlphaFoldDB" id="A0A2P5AWI4"/>
<feature type="region of interest" description="Disordered" evidence="1">
    <location>
        <begin position="118"/>
        <end position="137"/>
    </location>
</feature>
<organism evidence="2 3">
    <name type="scientific">Parasponia andersonii</name>
    <name type="common">Sponia andersonii</name>
    <dbReference type="NCBI Taxonomy" id="3476"/>
    <lineage>
        <taxon>Eukaryota</taxon>
        <taxon>Viridiplantae</taxon>
        <taxon>Streptophyta</taxon>
        <taxon>Embryophyta</taxon>
        <taxon>Tracheophyta</taxon>
        <taxon>Spermatophyta</taxon>
        <taxon>Magnoliopsida</taxon>
        <taxon>eudicotyledons</taxon>
        <taxon>Gunneridae</taxon>
        <taxon>Pentapetalae</taxon>
        <taxon>rosids</taxon>
        <taxon>fabids</taxon>
        <taxon>Rosales</taxon>
        <taxon>Cannabaceae</taxon>
        <taxon>Parasponia</taxon>
    </lineage>
</organism>
<keyword evidence="3" id="KW-1185">Reference proteome</keyword>
<protein>
    <submittedName>
        <fullName evidence="2">Uncharacterized protein</fullName>
    </submittedName>
</protein>
<proteinExistence type="predicted"/>
<name>A0A2P5AWI4_PARAD</name>